<feature type="region of interest" description="Disordered" evidence="1">
    <location>
        <begin position="44"/>
        <end position="63"/>
    </location>
</feature>
<feature type="region of interest" description="Disordered" evidence="1">
    <location>
        <begin position="1"/>
        <end position="27"/>
    </location>
</feature>
<protein>
    <submittedName>
        <fullName evidence="2">Uncharacterized protein</fullName>
    </submittedName>
</protein>
<feature type="compositionally biased region" description="Basic and acidic residues" evidence="1">
    <location>
        <begin position="88"/>
        <end position="98"/>
    </location>
</feature>
<comment type="caution">
    <text evidence="2">The sequence shown here is derived from an EMBL/GenBank/DDBJ whole genome shotgun (WGS) entry which is preliminary data.</text>
</comment>
<dbReference type="EMBL" id="CAXIEN010000278">
    <property type="protein sequence ID" value="CAL1291239.1"/>
    <property type="molecule type" value="Genomic_DNA"/>
</dbReference>
<reference evidence="2 3" key="1">
    <citation type="submission" date="2024-04" db="EMBL/GenBank/DDBJ databases">
        <authorList>
            <person name="Rising A."/>
            <person name="Reimegard J."/>
            <person name="Sonavane S."/>
            <person name="Akerstrom W."/>
            <person name="Nylinder S."/>
            <person name="Hedman E."/>
            <person name="Kallberg Y."/>
        </authorList>
    </citation>
    <scope>NUCLEOTIDE SEQUENCE [LARGE SCALE GENOMIC DNA]</scope>
</reference>
<evidence type="ECO:0000313" key="2">
    <source>
        <dbReference type="EMBL" id="CAL1291239.1"/>
    </source>
</evidence>
<keyword evidence="3" id="KW-1185">Reference proteome</keyword>
<sequence>MQHLQNNPHTPQNSVTPSHTPHLSILQPPPRSCCAPCQAPPTKIRRLPIGSQNPSPHPLLQDSRSVRTVPVLFRTLLGKSTSTRHHHPDITHSSDDTRIQPTKSSRPQELLTHLSLVRLPNTPTHRRYPNHLLAVHCSPSSPRPTFQLPHHSSIACEPYLSFSGLSQESSPRPAYTINK</sequence>
<feature type="region of interest" description="Disordered" evidence="1">
    <location>
        <begin position="78"/>
        <end position="106"/>
    </location>
</feature>
<organism evidence="2 3">
    <name type="scientific">Larinioides sclopetarius</name>
    <dbReference type="NCBI Taxonomy" id="280406"/>
    <lineage>
        <taxon>Eukaryota</taxon>
        <taxon>Metazoa</taxon>
        <taxon>Ecdysozoa</taxon>
        <taxon>Arthropoda</taxon>
        <taxon>Chelicerata</taxon>
        <taxon>Arachnida</taxon>
        <taxon>Araneae</taxon>
        <taxon>Araneomorphae</taxon>
        <taxon>Entelegynae</taxon>
        <taxon>Araneoidea</taxon>
        <taxon>Araneidae</taxon>
        <taxon>Larinioides</taxon>
    </lineage>
</organism>
<name>A0AAV2B6K7_9ARAC</name>
<dbReference type="Proteomes" id="UP001497382">
    <property type="component" value="Unassembled WGS sequence"/>
</dbReference>
<gene>
    <name evidence="2" type="ORF">LARSCL_LOCUS16975</name>
</gene>
<evidence type="ECO:0000313" key="3">
    <source>
        <dbReference type="Proteomes" id="UP001497382"/>
    </source>
</evidence>
<proteinExistence type="predicted"/>
<evidence type="ECO:0000256" key="1">
    <source>
        <dbReference type="SAM" id="MobiDB-lite"/>
    </source>
</evidence>
<accession>A0AAV2B6K7</accession>
<feature type="compositionally biased region" description="Polar residues" evidence="1">
    <location>
        <begin position="1"/>
        <end position="21"/>
    </location>
</feature>
<dbReference type="AlphaFoldDB" id="A0AAV2B6K7"/>